<reference evidence="2 3" key="1">
    <citation type="submission" date="2018-08" db="EMBL/GenBank/DDBJ databases">
        <title>Genome and evolution of the arbuscular mycorrhizal fungus Diversispora epigaea (formerly Glomus versiforme) and its bacterial endosymbionts.</title>
        <authorList>
            <person name="Sun X."/>
            <person name="Fei Z."/>
            <person name="Harrison M."/>
        </authorList>
    </citation>
    <scope>NUCLEOTIDE SEQUENCE [LARGE SCALE GENOMIC DNA]</scope>
    <source>
        <strain evidence="2 3">IT104</strain>
    </source>
</reference>
<proteinExistence type="predicted"/>
<evidence type="ECO:0000313" key="2">
    <source>
        <dbReference type="EMBL" id="RHZ76695.1"/>
    </source>
</evidence>
<comment type="caution">
    <text evidence="2">The sequence shown here is derived from an EMBL/GenBank/DDBJ whole genome shotgun (WGS) entry which is preliminary data.</text>
</comment>
<keyword evidence="3" id="KW-1185">Reference proteome</keyword>
<accession>A0A397ILC9</accession>
<feature type="compositionally biased region" description="Low complexity" evidence="1">
    <location>
        <begin position="168"/>
        <end position="186"/>
    </location>
</feature>
<feature type="compositionally biased region" description="Basic and acidic residues" evidence="1">
    <location>
        <begin position="238"/>
        <end position="284"/>
    </location>
</feature>
<dbReference type="AlphaFoldDB" id="A0A397ILC9"/>
<dbReference type="Proteomes" id="UP000266861">
    <property type="component" value="Unassembled WGS sequence"/>
</dbReference>
<feature type="region of interest" description="Disordered" evidence="1">
    <location>
        <begin position="238"/>
        <end position="322"/>
    </location>
</feature>
<feature type="region of interest" description="Disordered" evidence="1">
    <location>
        <begin position="163"/>
        <end position="187"/>
    </location>
</feature>
<sequence>MARITFGIMKTQNYVYLTIAIVHPISENSYSVEFRHKSDFKFEFVQEYFIPETPKFINNLALARIIPRDDEPSFVKTTSTYYSINIDTNKKLILISRPPDTPNYYTTYSQLTHDLSTVNSLLKRSSNNRSCRIGLYSGDLNLLIRLKKESHVVKQTRHHYISPTDSFDTTISTKDNNKNDNSLNPNRENVVIEKQLSEQRNFSTSTKFVRCTSVLSTNRTSTPLCEIQIITGKRFCNEEEPSTHEHDSKKVEGEEGKRGKSHSDNSADFKEKEPTKPRLRFQERRGRRQVRKKGEEPTKPQLRFQEGERMQVRRKGEEPTKP</sequence>
<evidence type="ECO:0000313" key="3">
    <source>
        <dbReference type="Proteomes" id="UP000266861"/>
    </source>
</evidence>
<dbReference type="EMBL" id="PQFF01000182">
    <property type="protein sequence ID" value="RHZ76695.1"/>
    <property type="molecule type" value="Genomic_DNA"/>
</dbReference>
<name>A0A397ILC9_9GLOM</name>
<feature type="compositionally biased region" description="Basic and acidic residues" evidence="1">
    <location>
        <begin position="305"/>
        <end position="322"/>
    </location>
</feature>
<organism evidence="2 3">
    <name type="scientific">Diversispora epigaea</name>
    <dbReference type="NCBI Taxonomy" id="1348612"/>
    <lineage>
        <taxon>Eukaryota</taxon>
        <taxon>Fungi</taxon>
        <taxon>Fungi incertae sedis</taxon>
        <taxon>Mucoromycota</taxon>
        <taxon>Glomeromycotina</taxon>
        <taxon>Glomeromycetes</taxon>
        <taxon>Diversisporales</taxon>
        <taxon>Diversisporaceae</taxon>
        <taxon>Diversispora</taxon>
    </lineage>
</organism>
<evidence type="ECO:0000256" key="1">
    <source>
        <dbReference type="SAM" id="MobiDB-lite"/>
    </source>
</evidence>
<protein>
    <submittedName>
        <fullName evidence="2">Uncharacterized protein</fullName>
    </submittedName>
</protein>
<gene>
    <name evidence="2" type="ORF">Glove_194g118</name>
</gene>